<evidence type="ECO:0000259" key="6">
    <source>
        <dbReference type="Pfam" id="PF05175"/>
    </source>
</evidence>
<evidence type="ECO:0000256" key="4">
    <source>
        <dbReference type="ARBA" id="ARBA00022691"/>
    </source>
</evidence>
<evidence type="ECO:0000313" key="8">
    <source>
        <dbReference type="EMBL" id="KAK2183205.1"/>
    </source>
</evidence>
<comment type="caution">
    <text evidence="8">The sequence shown here is derived from an EMBL/GenBank/DDBJ whole genome shotgun (WGS) entry which is preliminary data.</text>
</comment>
<dbReference type="InterPro" id="IPR029063">
    <property type="entry name" value="SAM-dependent_MTases_sf"/>
</dbReference>
<proteinExistence type="predicted"/>
<feature type="domain" description="Release factor glutamine methyltransferase N-terminal" evidence="7">
    <location>
        <begin position="140"/>
        <end position="201"/>
    </location>
</feature>
<dbReference type="Gene3D" id="1.10.8.10">
    <property type="entry name" value="DNA helicase RuvA subunit, C-terminal domain"/>
    <property type="match status" value="1"/>
</dbReference>
<dbReference type="GO" id="GO:0102559">
    <property type="term" value="F:peptide chain release factor N(5)-glutamine methyltransferase activity"/>
    <property type="evidence" value="ECO:0007669"/>
    <property type="project" value="UniProtKB-EC"/>
</dbReference>
<keyword evidence="9" id="KW-1185">Reference proteome</keyword>
<dbReference type="Proteomes" id="UP001209878">
    <property type="component" value="Unassembled WGS sequence"/>
</dbReference>
<evidence type="ECO:0000256" key="3">
    <source>
        <dbReference type="ARBA" id="ARBA00022679"/>
    </source>
</evidence>
<accession>A0AAD9NUV0</accession>
<dbReference type="Gene3D" id="3.40.50.150">
    <property type="entry name" value="Vaccinia Virus protein VP39"/>
    <property type="match status" value="1"/>
</dbReference>
<dbReference type="AlphaFoldDB" id="A0AAD9NUV0"/>
<dbReference type="InterPro" id="IPR040758">
    <property type="entry name" value="PrmC_N"/>
</dbReference>
<keyword evidence="4" id="KW-0949">S-adenosyl-L-methionine</keyword>
<evidence type="ECO:0000256" key="2">
    <source>
        <dbReference type="ARBA" id="ARBA00022603"/>
    </source>
</evidence>
<dbReference type="Pfam" id="PF17827">
    <property type="entry name" value="PrmC_N"/>
    <property type="match status" value="1"/>
</dbReference>
<evidence type="ECO:0000256" key="5">
    <source>
        <dbReference type="ARBA" id="ARBA00048391"/>
    </source>
</evidence>
<dbReference type="CDD" id="cd02440">
    <property type="entry name" value="AdoMet_MTases"/>
    <property type="match status" value="1"/>
</dbReference>
<dbReference type="PROSITE" id="PS00092">
    <property type="entry name" value="N6_MTASE"/>
    <property type="match status" value="1"/>
</dbReference>
<evidence type="ECO:0000313" key="9">
    <source>
        <dbReference type="Proteomes" id="UP001209878"/>
    </source>
</evidence>
<dbReference type="EMBL" id="JAODUO010000319">
    <property type="protein sequence ID" value="KAK2183205.1"/>
    <property type="molecule type" value="Genomic_DNA"/>
</dbReference>
<comment type="catalytic activity">
    <reaction evidence="5">
        <text>L-glutaminyl-[peptide chain release factor] + S-adenosyl-L-methionine = N(5)-methyl-L-glutaminyl-[peptide chain release factor] + S-adenosyl-L-homocysteine + H(+)</text>
        <dbReference type="Rhea" id="RHEA:42896"/>
        <dbReference type="Rhea" id="RHEA-COMP:10271"/>
        <dbReference type="Rhea" id="RHEA-COMP:10272"/>
        <dbReference type="ChEBI" id="CHEBI:15378"/>
        <dbReference type="ChEBI" id="CHEBI:30011"/>
        <dbReference type="ChEBI" id="CHEBI:57856"/>
        <dbReference type="ChEBI" id="CHEBI:59789"/>
        <dbReference type="ChEBI" id="CHEBI:61891"/>
        <dbReference type="EC" id="2.1.1.297"/>
    </reaction>
</comment>
<dbReference type="PANTHER" id="PTHR18895">
    <property type="entry name" value="HEMK METHYLTRANSFERASE"/>
    <property type="match status" value="1"/>
</dbReference>
<dbReference type="GO" id="GO:0005739">
    <property type="term" value="C:mitochondrion"/>
    <property type="evidence" value="ECO:0007669"/>
    <property type="project" value="TreeGrafter"/>
</dbReference>
<dbReference type="InterPro" id="IPR004556">
    <property type="entry name" value="HemK-like"/>
</dbReference>
<gene>
    <name evidence="8" type="ORF">NP493_320g02066</name>
</gene>
<keyword evidence="2" id="KW-0489">Methyltransferase</keyword>
<dbReference type="PANTHER" id="PTHR18895:SF74">
    <property type="entry name" value="MTRF1L RELEASE FACTOR GLUTAMINE METHYLTRANSFERASE"/>
    <property type="match status" value="1"/>
</dbReference>
<sequence>MAVMLNRQLRRMFHQVHGLSAERLALSAAVVSAGISCGCLHTRKMHRVNVLSGARHNYSEDIHAKKFLLSESGLNHCQVSVQRCVWTCKEETSWTEHRVNQPSGRARLCVDNSVVGAELLTSLDLEPMSVQECHSRLEGVFQACDVSEPHQSAQYLIAHTLGRKTLHGVDPLTVLSVSQLQDLTTLSSRRLTGWPIQYVLGEWDFRDLTLQMAPPVFIPRPETEELVSHVLDDPVVKNSERFIEVGCGSGAICVALLSERPQLFGLALERSAAACRLTTQNARTVGVEQRLELLHRTLEPRTFQEKAFHEEFDFLVSNPPYIKTADMDHLQPEVVDFEDHDALHGGDDGLNVIRIILQGAAHILKPNGSIWLEVDSGHPPLIQTFVEDDRSLGLTYEKTYSDFRGM</sequence>
<dbReference type="NCBIfam" id="TIGR00536">
    <property type="entry name" value="hemK_fam"/>
    <property type="match status" value="1"/>
</dbReference>
<name>A0AAD9NUV0_RIDPI</name>
<dbReference type="GO" id="GO:0032259">
    <property type="term" value="P:methylation"/>
    <property type="evidence" value="ECO:0007669"/>
    <property type="project" value="UniProtKB-KW"/>
</dbReference>
<dbReference type="GO" id="GO:0003676">
    <property type="term" value="F:nucleic acid binding"/>
    <property type="evidence" value="ECO:0007669"/>
    <property type="project" value="InterPro"/>
</dbReference>
<evidence type="ECO:0000259" key="7">
    <source>
        <dbReference type="Pfam" id="PF17827"/>
    </source>
</evidence>
<dbReference type="InterPro" id="IPR050320">
    <property type="entry name" value="N5-glutamine_MTase"/>
</dbReference>
<reference evidence="8" key="1">
    <citation type="journal article" date="2023" name="Mol. Biol. Evol.">
        <title>Third-Generation Sequencing Reveals the Adaptive Role of the Epigenome in Three Deep-Sea Polychaetes.</title>
        <authorList>
            <person name="Perez M."/>
            <person name="Aroh O."/>
            <person name="Sun Y."/>
            <person name="Lan Y."/>
            <person name="Juniper S.K."/>
            <person name="Young C.R."/>
            <person name="Angers B."/>
            <person name="Qian P.Y."/>
        </authorList>
    </citation>
    <scope>NUCLEOTIDE SEQUENCE</scope>
    <source>
        <strain evidence="8">R07B-5</strain>
    </source>
</reference>
<evidence type="ECO:0000256" key="1">
    <source>
        <dbReference type="ARBA" id="ARBA00012771"/>
    </source>
</evidence>
<dbReference type="EC" id="2.1.1.297" evidence="1"/>
<protein>
    <recommendedName>
        <fullName evidence="1">peptide chain release factor N(5)-glutamine methyltransferase</fullName>
        <ecNumber evidence="1">2.1.1.297</ecNumber>
    </recommendedName>
</protein>
<dbReference type="Pfam" id="PF05175">
    <property type="entry name" value="MTS"/>
    <property type="match status" value="1"/>
</dbReference>
<feature type="domain" description="Methyltransferase small" evidence="6">
    <location>
        <begin position="229"/>
        <end position="326"/>
    </location>
</feature>
<keyword evidence="3" id="KW-0808">Transferase</keyword>
<dbReference type="InterPro" id="IPR002052">
    <property type="entry name" value="DNA_methylase_N6_adenine_CS"/>
</dbReference>
<organism evidence="8 9">
    <name type="scientific">Ridgeia piscesae</name>
    <name type="common">Tubeworm</name>
    <dbReference type="NCBI Taxonomy" id="27915"/>
    <lineage>
        <taxon>Eukaryota</taxon>
        <taxon>Metazoa</taxon>
        <taxon>Spiralia</taxon>
        <taxon>Lophotrochozoa</taxon>
        <taxon>Annelida</taxon>
        <taxon>Polychaeta</taxon>
        <taxon>Sedentaria</taxon>
        <taxon>Canalipalpata</taxon>
        <taxon>Sabellida</taxon>
        <taxon>Siboglinidae</taxon>
        <taxon>Ridgeia</taxon>
    </lineage>
</organism>
<dbReference type="InterPro" id="IPR007848">
    <property type="entry name" value="Small_mtfrase_dom"/>
</dbReference>
<dbReference type="SUPFAM" id="SSF53335">
    <property type="entry name" value="S-adenosyl-L-methionine-dependent methyltransferases"/>
    <property type="match status" value="1"/>
</dbReference>